<dbReference type="NCBIfam" id="NF006162">
    <property type="entry name" value="PRK08306.1"/>
    <property type="match status" value="1"/>
</dbReference>
<dbReference type="EMBL" id="FNPI01000003">
    <property type="protein sequence ID" value="SDY70153.1"/>
    <property type="molecule type" value="Genomic_DNA"/>
</dbReference>
<reference evidence="2" key="1">
    <citation type="submission" date="2016-10" db="EMBL/GenBank/DDBJ databases">
        <authorList>
            <person name="de Groot N.N."/>
        </authorList>
    </citation>
    <scope>NUCLEOTIDE SEQUENCE [LARGE SCALE GENOMIC DNA]</scope>
    <source>
        <strain evidence="2">SP</strain>
    </source>
</reference>
<dbReference type="InterPro" id="IPR015878">
    <property type="entry name" value="Ado_hCys_hydrolase_NAD-bd"/>
</dbReference>
<dbReference type="OrthoDB" id="8840764at2"/>
<dbReference type="SMART" id="SM00997">
    <property type="entry name" value="AdoHcyase_NAD"/>
    <property type="match status" value="1"/>
</dbReference>
<dbReference type="Gene3D" id="3.40.50.720">
    <property type="entry name" value="NAD(P)-binding Rossmann-like Domain"/>
    <property type="match status" value="2"/>
</dbReference>
<dbReference type="Pfam" id="PF16924">
    <property type="entry name" value="DpaA_N"/>
    <property type="match status" value="1"/>
</dbReference>
<keyword evidence="3" id="KW-1185">Reference proteome</keyword>
<gene>
    <name evidence="2" type="ORF">SAMN05421736_10375</name>
</gene>
<protein>
    <submittedName>
        <fullName evidence="2">Dipicolinate synthase subunit A</fullName>
    </submittedName>
</protein>
<dbReference type="InterPro" id="IPR007698">
    <property type="entry name" value="AlaDH/PNT_NAD(H)-bd"/>
</dbReference>
<name>A0A1H3M0R7_9BACI</name>
<dbReference type="Pfam" id="PF01262">
    <property type="entry name" value="AlaDh_PNT_C"/>
    <property type="match status" value="1"/>
</dbReference>
<dbReference type="NCBIfam" id="TIGR02853">
    <property type="entry name" value="spore_dpaA"/>
    <property type="match status" value="1"/>
</dbReference>
<sequence>MLTDMHIAIVGGDARQLEVIRKLSEYDAKLSLIGFDQLDDGFVGANKQTFYTIDPKTVDAIVLPVSGMSQEGEIESIFSGEKTFFPENWLKKTPDHTVIYSGISNNVLKKLASNNECQLIELLERDDVAIYNSIPTAEGAVMMVIQNTDITIHDSNVAVTGFGRVGMTVARTFKNLGARVEVIANELNLRARAFEMHLDSYSLAELPQRVKNIDVIINTIPAKVLSVDVLSKMPPHALVIDLASKPGGTDFRYAEKRGIKALLAPGLPGIVAPKTAGKIIANVLTALLLEQWSANKGGSV</sequence>
<dbReference type="Proteomes" id="UP000198935">
    <property type="component" value="Unassembled WGS sequence"/>
</dbReference>
<proteinExistence type="predicted"/>
<dbReference type="InterPro" id="IPR036291">
    <property type="entry name" value="NAD(P)-bd_dom_sf"/>
</dbReference>
<dbReference type="SUPFAM" id="SSF51735">
    <property type="entry name" value="NAD(P)-binding Rossmann-fold domains"/>
    <property type="match status" value="1"/>
</dbReference>
<evidence type="ECO:0000313" key="3">
    <source>
        <dbReference type="Proteomes" id="UP000198935"/>
    </source>
</evidence>
<dbReference type="InterPro" id="IPR031629">
    <property type="entry name" value="DpaA_N"/>
</dbReference>
<feature type="domain" description="S-adenosyl-L-homocysteine hydrolase NAD binding" evidence="1">
    <location>
        <begin position="132"/>
        <end position="275"/>
    </location>
</feature>
<accession>A0A1H3M0R7</accession>
<dbReference type="AlphaFoldDB" id="A0A1H3M0R7"/>
<organism evidence="2 3">
    <name type="scientific">Evansella caseinilytica</name>
    <dbReference type="NCBI Taxonomy" id="1503961"/>
    <lineage>
        <taxon>Bacteria</taxon>
        <taxon>Bacillati</taxon>
        <taxon>Bacillota</taxon>
        <taxon>Bacilli</taxon>
        <taxon>Bacillales</taxon>
        <taxon>Bacillaceae</taxon>
        <taxon>Evansella</taxon>
    </lineage>
</organism>
<dbReference type="InterPro" id="IPR014215">
    <property type="entry name" value="Dipicolinic_acid_synth_A"/>
</dbReference>
<evidence type="ECO:0000313" key="2">
    <source>
        <dbReference type="EMBL" id="SDY70153.1"/>
    </source>
</evidence>
<evidence type="ECO:0000259" key="1">
    <source>
        <dbReference type="SMART" id="SM00997"/>
    </source>
</evidence>
<dbReference type="STRING" id="1503961.SAMN05421736_10375"/>